<sequence length="532" mass="59436">MKMKNWVKKFIIGVCAVMLTACAVQGEGSAAPTATASDEPVSGGTYIVRGAGDPYSFNPDLKVDDWGVVTYQNIFNRLVKQTVSNEVVGDLAESWEFSDDGLTLTFHLHEGVKWHDGEPFSSEDVKWTFDKIRTEGYQSNSFKQLSEITCPDENTVVFHLSEPNSGIVATIGWLGTFIMPKHIYDTPDYDWSTNPANFQPVGTGPFKFVSYEKSVAIRMERNEDYFKGAPYIDELIVSIIPDESTAFQAWQNGEVDDILGKAPSSEIAALKQDPNYNVYQYVATGRVYLSFNLKEGPFADVRVRQAVDMALDRQEILDKAAKGIGSVPETYMTPVFDWAMSETARIPDMDREAAKKLIEEAGYTQDENGYYFTCTLDTFESGNFKDTATVIQAQLKEIGIEVKLNISEIANFQTKVLDNYNFDMAMNSGSQGPDANAIENRIGSNGSLNISKYANPEIDELLKQGIAVSDKAERGEVYKQIQEILKRDLPMVIVTDEIYSYPIKATIHNHPLSQEKSTTLGTNEFSEVWIEQ</sequence>
<feature type="chain" id="PRO_5039165937" evidence="4">
    <location>
        <begin position="24"/>
        <end position="532"/>
    </location>
</feature>
<dbReference type="PROSITE" id="PS51257">
    <property type="entry name" value="PROKAR_LIPOPROTEIN"/>
    <property type="match status" value="1"/>
</dbReference>
<dbReference type="GO" id="GO:0042597">
    <property type="term" value="C:periplasmic space"/>
    <property type="evidence" value="ECO:0007669"/>
    <property type="project" value="UniProtKB-ARBA"/>
</dbReference>
<dbReference type="GO" id="GO:0043190">
    <property type="term" value="C:ATP-binding cassette (ABC) transporter complex"/>
    <property type="evidence" value="ECO:0007669"/>
    <property type="project" value="InterPro"/>
</dbReference>
<dbReference type="AlphaFoldDB" id="A0A412G4J5"/>
<dbReference type="Gene3D" id="3.90.76.10">
    <property type="entry name" value="Dipeptide-binding Protein, Domain 1"/>
    <property type="match status" value="1"/>
</dbReference>
<dbReference type="Gene3D" id="3.40.190.10">
    <property type="entry name" value="Periplasmic binding protein-like II"/>
    <property type="match status" value="1"/>
</dbReference>
<evidence type="ECO:0000256" key="1">
    <source>
        <dbReference type="ARBA" id="ARBA00005695"/>
    </source>
</evidence>
<protein>
    <submittedName>
        <fullName evidence="6">ABC transporter substrate-binding protein</fullName>
    </submittedName>
</protein>
<dbReference type="EMBL" id="QRUP01000004">
    <property type="protein sequence ID" value="RGR75629.1"/>
    <property type="molecule type" value="Genomic_DNA"/>
</dbReference>
<dbReference type="PIRSF" id="PIRSF002741">
    <property type="entry name" value="MppA"/>
    <property type="match status" value="1"/>
</dbReference>
<keyword evidence="2" id="KW-0813">Transport</keyword>
<dbReference type="InterPro" id="IPR030678">
    <property type="entry name" value="Peptide/Ni-bd"/>
</dbReference>
<dbReference type="InterPro" id="IPR000914">
    <property type="entry name" value="SBP_5_dom"/>
</dbReference>
<gene>
    <name evidence="6" type="ORF">DWY25_05175</name>
</gene>
<dbReference type="SUPFAM" id="SSF53850">
    <property type="entry name" value="Periplasmic binding protein-like II"/>
    <property type="match status" value="1"/>
</dbReference>
<dbReference type="PANTHER" id="PTHR30290:SF9">
    <property type="entry name" value="OLIGOPEPTIDE-BINDING PROTEIN APPA"/>
    <property type="match status" value="1"/>
</dbReference>
<dbReference type="Proteomes" id="UP000284178">
    <property type="component" value="Unassembled WGS sequence"/>
</dbReference>
<evidence type="ECO:0000256" key="4">
    <source>
        <dbReference type="SAM" id="SignalP"/>
    </source>
</evidence>
<name>A0A412G4J5_9FIRM</name>
<feature type="signal peptide" evidence="4">
    <location>
        <begin position="1"/>
        <end position="23"/>
    </location>
</feature>
<dbReference type="CDD" id="cd08517">
    <property type="entry name" value="PBP2_NikA_DppA_OppA_like_13"/>
    <property type="match status" value="1"/>
</dbReference>
<dbReference type="InterPro" id="IPR039424">
    <property type="entry name" value="SBP_5"/>
</dbReference>
<proteinExistence type="inferred from homology"/>
<dbReference type="Pfam" id="PF00496">
    <property type="entry name" value="SBP_bac_5"/>
    <property type="match status" value="1"/>
</dbReference>
<evidence type="ECO:0000259" key="5">
    <source>
        <dbReference type="Pfam" id="PF00496"/>
    </source>
</evidence>
<dbReference type="Gene3D" id="3.10.105.10">
    <property type="entry name" value="Dipeptide-binding Protein, Domain 3"/>
    <property type="match status" value="1"/>
</dbReference>
<comment type="caution">
    <text evidence="6">The sequence shown here is derived from an EMBL/GenBank/DDBJ whole genome shotgun (WGS) entry which is preliminary data.</text>
</comment>
<accession>A0A412G4J5</accession>
<dbReference type="GO" id="GO:1904680">
    <property type="term" value="F:peptide transmembrane transporter activity"/>
    <property type="evidence" value="ECO:0007669"/>
    <property type="project" value="TreeGrafter"/>
</dbReference>
<organism evidence="6 7">
    <name type="scientific">Holdemania filiformis</name>
    <dbReference type="NCBI Taxonomy" id="61171"/>
    <lineage>
        <taxon>Bacteria</taxon>
        <taxon>Bacillati</taxon>
        <taxon>Bacillota</taxon>
        <taxon>Erysipelotrichia</taxon>
        <taxon>Erysipelotrichales</taxon>
        <taxon>Erysipelotrichaceae</taxon>
        <taxon>Holdemania</taxon>
    </lineage>
</organism>
<dbReference type="GO" id="GO:0015833">
    <property type="term" value="P:peptide transport"/>
    <property type="evidence" value="ECO:0007669"/>
    <property type="project" value="TreeGrafter"/>
</dbReference>
<evidence type="ECO:0000313" key="6">
    <source>
        <dbReference type="EMBL" id="RGR75629.1"/>
    </source>
</evidence>
<feature type="domain" description="Solute-binding protein family 5" evidence="5">
    <location>
        <begin position="86"/>
        <end position="432"/>
    </location>
</feature>
<comment type="similarity">
    <text evidence="1">Belongs to the bacterial solute-binding protein 5 family.</text>
</comment>
<reference evidence="6 7" key="1">
    <citation type="submission" date="2018-08" db="EMBL/GenBank/DDBJ databases">
        <title>A genome reference for cultivated species of the human gut microbiota.</title>
        <authorList>
            <person name="Zou Y."/>
            <person name="Xue W."/>
            <person name="Luo G."/>
        </authorList>
    </citation>
    <scope>NUCLEOTIDE SEQUENCE [LARGE SCALE GENOMIC DNA]</scope>
    <source>
        <strain evidence="6 7">AF24-29</strain>
    </source>
</reference>
<evidence type="ECO:0000313" key="7">
    <source>
        <dbReference type="Proteomes" id="UP000284178"/>
    </source>
</evidence>
<dbReference type="PANTHER" id="PTHR30290">
    <property type="entry name" value="PERIPLASMIC BINDING COMPONENT OF ABC TRANSPORTER"/>
    <property type="match status" value="1"/>
</dbReference>
<evidence type="ECO:0000256" key="3">
    <source>
        <dbReference type="ARBA" id="ARBA00022729"/>
    </source>
</evidence>
<evidence type="ECO:0000256" key="2">
    <source>
        <dbReference type="ARBA" id="ARBA00022448"/>
    </source>
</evidence>
<keyword evidence="7" id="KW-1185">Reference proteome</keyword>
<keyword evidence="3 4" id="KW-0732">Signal</keyword>